<name>A0A154PGK2_DUFNO</name>
<feature type="transmembrane region" description="Helical" evidence="8">
    <location>
        <begin position="174"/>
        <end position="194"/>
    </location>
</feature>
<reference evidence="9 10" key="1">
    <citation type="submission" date="2015-07" db="EMBL/GenBank/DDBJ databases">
        <title>The genome of Dufourea novaeangliae.</title>
        <authorList>
            <person name="Pan H."/>
            <person name="Kapheim K."/>
        </authorList>
    </citation>
    <scope>NUCLEOTIDE SEQUENCE [LARGE SCALE GENOMIC DNA]</scope>
    <source>
        <strain evidence="9">0120121106</strain>
        <tissue evidence="9">Whole body</tissue>
    </source>
</reference>
<dbReference type="EMBL" id="KQ434899">
    <property type="protein sequence ID" value="KZC10989.1"/>
    <property type="molecule type" value="Genomic_DNA"/>
</dbReference>
<evidence type="ECO:0000256" key="2">
    <source>
        <dbReference type="ARBA" id="ARBA00022475"/>
    </source>
</evidence>
<feature type="transmembrane region" description="Helical" evidence="8">
    <location>
        <begin position="133"/>
        <end position="154"/>
    </location>
</feature>
<proteinExistence type="inferred from homology"/>
<feature type="transmembrane region" description="Helical" evidence="8">
    <location>
        <begin position="258"/>
        <end position="277"/>
    </location>
</feature>
<evidence type="ECO:0000256" key="7">
    <source>
        <dbReference type="ARBA" id="ARBA00023224"/>
    </source>
</evidence>
<gene>
    <name evidence="9" type="ORF">WN55_01689</name>
</gene>
<comment type="function">
    <text evidence="8">Gustatory receptor which mediates acceptance or avoidance behavior, depending on its substrates.</text>
</comment>
<comment type="subcellular location">
    <subcellularLocation>
        <location evidence="1 8">Cell membrane</location>
        <topology evidence="1 8">Multi-pass membrane protein</topology>
    </subcellularLocation>
</comment>
<feature type="transmembrane region" description="Helical" evidence="8">
    <location>
        <begin position="47"/>
        <end position="68"/>
    </location>
</feature>
<evidence type="ECO:0000256" key="8">
    <source>
        <dbReference type="RuleBase" id="RU363108"/>
    </source>
</evidence>
<organism evidence="9 10">
    <name type="scientific">Dufourea novaeangliae</name>
    <name type="common">Sweat bee</name>
    <dbReference type="NCBI Taxonomy" id="178035"/>
    <lineage>
        <taxon>Eukaryota</taxon>
        <taxon>Metazoa</taxon>
        <taxon>Ecdysozoa</taxon>
        <taxon>Arthropoda</taxon>
        <taxon>Hexapoda</taxon>
        <taxon>Insecta</taxon>
        <taxon>Pterygota</taxon>
        <taxon>Neoptera</taxon>
        <taxon>Endopterygota</taxon>
        <taxon>Hymenoptera</taxon>
        <taxon>Apocrita</taxon>
        <taxon>Aculeata</taxon>
        <taxon>Apoidea</taxon>
        <taxon>Anthophila</taxon>
        <taxon>Halictidae</taxon>
        <taxon>Rophitinae</taxon>
        <taxon>Dufourea</taxon>
    </lineage>
</organism>
<evidence type="ECO:0000313" key="10">
    <source>
        <dbReference type="Proteomes" id="UP000076502"/>
    </source>
</evidence>
<comment type="similarity">
    <text evidence="8">Belongs to the insect chemoreceptor superfamily. Gustatory receptor (GR) family.</text>
</comment>
<dbReference type="GO" id="GO:0043025">
    <property type="term" value="C:neuronal cell body"/>
    <property type="evidence" value="ECO:0007669"/>
    <property type="project" value="TreeGrafter"/>
</dbReference>
<dbReference type="GO" id="GO:0030424">
    <property type="term" value="C:axon"/>
    <property type="evidence" value="ECO:0007669"/>
    <property type="project" value="TreeGrafter"/>
</dbReference>
<evidence type="ECO:0000313" key="9">
    <source>
        <dbReference type="EMBL" id="KZC10989.1"/>
    </source>
</evidence>
<dbReference type="GO" id="GO:0008049">
    <property type="term" value="P:male courtship behavior"/>
    <property type="evidence" value="ECO:0007669"/>
    <property type="project" value="TreeGrafter"/>
</dbReference>
<dbReference type="STRING" id="178035.A0A154PGK2"/>
<keyword evidence="7 8" id="KW-0807">Transducer</keyword>
<feature type="transmembrane region" description="Helical" evidence="8">
    <location>
        <begin position="6"/>
        <end position="26"/>
    </location>
</feature>
<evidence type="ECO:0000256" key="3">
    <source>
        <dbReference type="ARBA" id="ARBA00022692"/>
    </source>
</evidence>
<accession>A0A154PGK2</accession>
<dbReference type="PANTHER" id="PTHR21143:SF104">
    <property type="entry name" value="GUSTATORY RECEPTOR 8A-RELATED"/>
    <property type="match status" value="1"/>
</dbReference>
<dbReference type="InterPro" id="IPR013604">
    <property type="entry name" value="7TM_chemorcpt"/>
</dbReference>
<dbReference type="Pfam" id="PF08395">
    <property type="entry name" value="7tm_7"/>
    <property type="match status" value="1"/>
</dbReference>
<evidence type="ECO:0000256" key="1">
    <source>
        <dbReference type="ARBA" id="ARBA00004651"/>
    </source>
</evidence>
<dbReference type="GO" id="GO:0007635">
    <property type="term" value="P:chemosensory behavior"/>
    <property type="evidence" value="ECO:0007669"/>
    <property type="project" value="TreeGrafter"/>
</dbReference>
<dbReference type="GO" id="GO:0050909">
    <property type="term" value="P:sensory perception of taste"/>
    <property type="evidence" value="ECO:0007669"/>
    <property type="project" value="InterPro"/>
</dbReference>
<feature type="transmembrane region" description="Helical" evidence="8">
    <location>
        <begin position="289"/>
        <end position="309"/>
    </location>
</feature>
<dbReference type="GO" id="GO:0030425">
    <property type="term" value="C:dendrite"/>
    <property type="evidence" value="ECO:0007669"/>
    <property type="project" value="TreeGrafter"/>
</dbReference>
<keyword evidence="2 8" id="KW-1003">Cell membrane</keyword>
<evidence type="ECO:0000256" key="6">
    <source>
        <dbReference type="ARBA" id="ARBA00023170"/>
    </source>
</evidence>
<keyword evidence="3 8" id="KW-0812">Transmembrane</keyword>
<dbReference type="Proteomes" id="UP000076502">
    <property type="component" value="Unassembled WGS sequence"/>
</dbReference>
<protein>
    <recommendedName>
        <fullName evidence="8">Gustatory receptor</fullName>
    </recommendedName>
</protein>
<keyword evidence="10" id="KW-1185">Reference proteome</keyword>
<dbReference type="OrthoDB" id="6366728at2759"/>
<feature type="transmembrane region" description="Helical" evidence="8">
    <location>
        <begin position="83"/>
        <end position="102"/>
    </location>
</feature>
<dbReference type="GO" id="GO:0005886">
    <property type="term" value="C:plasma membrane"/>
    <property type="evidence" value="ECO:0007669"/>
    <property type="project" value="UniProtKB-SubCell"/>
</dbReference>
<dbReference type="GO" id="GO:0007165">
    <property type="term" value="P:signal transduction"/>
    <property type="evidence" value="ECO:0007669"/>
    <property type="project" value="UniProtKB-KW"/>
</dbReference>
<keyword evidence="6 8" id="KW-0675">Receptor</keyword>
<evidence type="ECO:0000256" key="5">
    <source>
        <dbReference type="ARBA" id="ARBA00023136"/>
    </source>
</evidence>
<keyword evidence="5 8" id="KW-0472">Membrane</keyword>
<sequence>MSWVMLLFFLLFKVIGLGTVSLRVNISKNKGSGDTLSFRRSPFGMPYNLALCCLVVVLDHICLPAIYYSDYVNKTIITMSIEIFQGIYGSLMIFITLVCYCVNQSHVVRIGNYLIHVEEQLHRLHSPTHLHRVFWILIIVYFCQLVLFIAVLVTEHLAFHASPLVWLMDIGPSSFASWILIQYFSVISLIDANFTRINNAIQNLCRSSHYDVYMKSLSQSRRLFVSSSTMEFLLQLRDIHNHLCDVSAEVSRFYSMPVLMSISYMFFTLLYNSYYLLEPVIVENTVLDVMSMVNTILWVIYIIYPLSLLTNKITSIVDKIQETGIFVQALLKCAIDPETKSELREFSLQLLHRRIKFTANGCFNLDNTLLQSIVSTVTTYLVILIQFQMGSSCHTISKCNCTES</sequence>
<dbReference type="PANTHER" id="PTHR21143">
    <property type="entry name" value="INVERTEBRATE GUSTATORY RECEPTOR"/>
    <property type="match status" value="1"/>
</dbReference>
<evidence type="ECO:0000256" key="4">
    <source>
        <dbReference type="ARBA" id="ARBA00022989"/>
    </source>
</evidence>
<keyword evidence="4 8" id="KW-1133">Transmembrane helix</keyword>
<dbReference type="AlphaFoldDB" id="A0A154PGK2"/>